<protein>
    <recommendedName>
        <fullName evidence="4">U3 snoRNA associated</fullName>
    </recommendedName>
</protein>
<proteinExistence type="predicted"/>
<name>A0A2K0TPW7_9HYPO</name>
<dbReference type="GO" id="GO:0030515">
    <property type="term" value="F:snoRNA binding"/>
    <property type="evidence" value="ECO:0007669"/>
    <property type="project" value="InterPro"/>
</dbReference>
<feature type="region of interest" description="Disordered" evidence="1">
    <location>
        <begin position="242"/>
        <end position="280"/>
    </location>
</feature>
<dbReference type="OrthoDB" id="5245631at2759"/>
<gene>
    <name evidence="2" type="ORF">TGAMA5MH_01408</name>
</gene>
<organism evidence="2 3">
    <name type="scientific">Trichoderma gamsii</name>
    <dbReference type="NCBI Taxonomy" id="398673"/>
    <lineage>
        <taxon>Eukaryota</taxon>
        <taxon>Fungi</taxon>
        <taxon>Dikarya</taxon>
        <taxon>Ascomycota</taxon>
        <taxon>Pezizomycotina</taxon>
        <taxon>Sordariomycetes</taxon>
        <taxon>Hypocreomycetidae</taxon>
        <taxon>Hypocreales</taxon>
        <taxon>Hypocreaceae</taxon>
        <taxon>Trichoderma</taxon>
    </lineage>
</organism>
<feature type="compositionally biased region" description="Basic and acidic residues" evidence="1">
    <location>
        <begin position="135"/>
        <end position="158"/>
    </location>
</feature>
<dbReference type="InterPro" id="IPR013268">
    <property type="entry name" value="UTP16"/>
</dbReference>
<sequence length="280" mass="30890">MPVQTRRRAAMQDTPVKSDASATKKSSAKSSPAQKLPVREKEEEEVPTPTKGTLKVFDDEDEDEAKAPLESSLNPIAGTADAVEDEEEEEEEDSDDEAPEAVSTTKVAEQIKKSAQVAQQAAKEQAATQKRKRQLRDELLKKQAEERKKIDEAKEEASVTKSQSKKSEASSGRKRVQKSDIPAVLPAEFLEDSSSEDEDEDAADAASGPKRRKVSGVEKRLTRLDAGPKDEVLNSTVYRVAKKTDERMTPKLKKHTKSSKDLLLKRNRPAAKSGTGFFKK</sequence>
<accession>A0A2K0TPW7</accession>
<feature type="compositionally biased region" description="Low complexity" evidence="1">
    <location>
        <begin position="17"/>
        <end position="33"/>
    </location>
</feature>
<comment type="caution">
    <text evidence="2">The sequence shown here is derived from an EMBL/GenBank/DDBJ whole genome shotgun (WGS) entry which is preliminary data.</text>
</comment>
<dbReference type="EMBL" id="MTYH01000013">
    <property type="protein sequence ID" value="PNP47586.1"/>
    <property type="molecule type" value="Genomic_DNA"/>
</dbReference>
<evidence type="ECO:0000256" key="1">
    <source>
        <dbReference type="SAM" id="MobiDB-lite"/>
    </source>
</evidence>
<dbReference type="AlphaFoldDB" id="A0A2K0TPW7"/>
<dbReference type="Proteomes" id="UP000236546">
    <property type="component" value="Unassembled WGS sequence"/>
</dbReference>
<feature type="compositionally biased region" description="Low complexity" evidence="1">
    <location>
        <begin position="113"/>
        <end position="128"/>
    </location>
</feature>
<dbReference type="GO" id="GO:0006364">
    <property type="term" value="P:rRNA processing"/>
    <property type="evidence" value="ECO:0007669"/>
    <property type="project" value="InterPro"/>
</dbReference>
<reference evidence="2 3" key="1">
    <citation type="submission" date="2017-02" db="EMBL/GenBank/DDBJ databases">
        <title>Genomes of Trichoderma spp. with biocontrol activity.</title>
        <authorList>
            <person name="Gardiner D."/>
            <person name="Kazan K."/>
            <person name="Vos C."/>
            <person name="Harvey P."/>
        </authorList>
    </citation>
    <scope>NUCLEOTIDE SEQUENCE [LARGE SCALE GENOMIC DNA]</scope>
    <source>
        <strain evidence="2 3">A5MH</strain>
    </source>
</reference>
<feature type="region of interest" description="Disordered" evidence="1">
    <location>
        <begin position="1"/>
        <end position="221"/>
    </location>
</feature>
<feature type="compositionally biased region" description="Acidic residues" evidence="1">
    <location>
        <begin position="82"/>
        <end position="99"/>
    </location>
</feature>
<feature type="compositionally biased region" description="Acidic residues" evidence="1">
    <location>
        <begin position="189"/>
        <end position="203"/>
    </location>
</feature>
<dbReference type="Pfam" id="PF08297">
    <property type="entry name" value="U3_snoRNA_assoc"/>
    <property type="match status" value="1"/>
</dbReference>
<evidence type="ECO:0008006" key="4">
    <source>
        <dbReference type="Google" id="ProtNLM"/>
    </source>
</evidence>
<evidence type="ECO:0000313" key="3">
    <source>
        <dbReference type="Proteomes" id="UP000236546"/>
    </source>
</evidence>
<evidence type="ECO:0000313" key="2">
    <source>
        <dbReference type="EMBL" id="PNP47586.1"/>
    </source>
</evidence>